<evidence type="ECO:0000256" key="2">
    <source>
        <dbReference type="SAM" id="MobiDB-lite"/>
    </source>
</evidence>
<accession>A0A2N9IM82</accession>
<protein>
    <recommendedName>
        <fullName evidence="4">Aminotransferase-like plant mobile domain-containing protein</fullName>
    </recommendedName>
</protein>
<evidence type="ECO:0008006" key="4">
    <source>
        <dbReference type="Google" id="ProtNLM"/>
    </source>
</evidence>
<keyword evidence="1" id="KW-0175">Coiled coil</keyword>
<proteinExistence type="predicted"/>
<sequence>MTTSTSKKRGPPEHNDEDCYGDTIVGDDRGHGIEEIQTKWRNMPEEAKAPFTEQANKASKIYQDKMKTRLASEHKTKQLKTRCAPERVCRVLRDFDEHKKDAVRALGFGSWLDMACSKLDYKLCGFLVDNIKVEQFALDVNGHVMPLTPNQVGYILGLRTSGPLVSEEGPLDDIEDLCQRHGFRGGEPVTISSLEGALSAKDAVLDVGFREKLVLFLLGTMLCPNSSLTIPTHYLHLVKDIDRVCEYNWALFVFEKLRDAVIAYKLHPSRSYICGCIYFLQILFYDKVVAGLTVVQMSKRPTIRLGVWTAQRVKALKRHIKKNGGYKKAQVTLDHDDDVAVGKSVDVDHCSQQKHQSTVPSFAIEDVHKELTAMKWALKEVRKEVESMRGELTTLLEMVGTMEDIQSMKNEVATLSELLTTMKSDILMEIRKG</sequence>
<dbReference type="EMBL" id="OIVN01006106">
    <property type="protein sequence ID" value="SPD25193.1"/>
    <property type="molecule type" value="Genomic_DNA"/>
</dbReference>
<dbReference type="SUPFAM" id="SSF47095">
    <property type="entry name" value="HMG-box"/>
    <property type="match status" value="1"/>
</dbReference>
<dbReference type="PANTHER" id="PTHR34835">
    <property type="entry name" value="OS07G0283600 PROTEIN-RELATED"/>
    <property type="match status" value="1"/>
</dbReference>
<gene>
    <name evidence="3" type="ORF">FSB_LOCUS53075</name>
</gene>
<evidence type="ECO:0000256" key="1">
    <source>
        <dbReference type="SAM" id="Coils"/>
    </source>
</evidence>
<organism evidence="3">
    <name type="scientific">Fagus sylvatica</name>
    <name type="common">Beechnut</name>
    <dbReference type="NCBI Taxonomy" id="28930"/>
    <lineage>
        <taxon>Eukaryota</taxon>
        <taxon>Viridiplantae</taxon>
        <taxon>Streptophyta</taxon>
        <taxon>Embryophyta</taxon>
        <taxon>Tracheophyta</taxon>
        <taxon>Spermatophyta</taxon>
        <taxon>Magnoliopsida</taxon>
        <taxon>eudicotyledons</taxon>
        <taxon>Gunneridae</taxon>
        <taxon>Pentapetalae</taxon>
        <taxon>rosids</taxon>
        <taxon>fabids</taxon>
        <taxon>Fagales</taxon>
        <taxon>Fagaceae</taxon>
        <taxon>Fagus</taxon>
    </lineage>
</organism>
<feature type="coiled-coil region" evidence="1">
    <location>
        <begin position="378"/>
        <end position="425"/>
    </location>
</feature>
<dbReference type="InterPro" id="IPR036910">
    <property type="entry name" value="HMG_box_dom_sf"/>
</dbReference>
<name>A0A2N9IM82_FAGSY</name>
<feature type="region of interest" description="Disordered" evidence="2">
    <location>
        <begin position="1"/>
        <end position="29"/>
    </location>
</feature>
<dbReference type="AlphaFoldDB" id="A0A2N9IM82"/>
<dbReference type="Gene3D" id="1.10.30.10">
    <property type="entry name" value="High mobility group box domain"/>
    <property type="match status" value="1"/>
</dbReference>
<reference evidence="3" key="1">
    <citation type="submission" date="2018-02" db="EMBL/GenBank/DDBJ databases">
        <authorList>
            <person name="Cohen D.B."/>
            <person name="Kent A.D."/>
        </authorList>
    </citation>
    <scope>NUCLEOTIDE SEQUENCE</scope>
</reference>
<evidence type="ECO:0000313" key="3">
    <source>
        <dbReference type="EMBL" id="SPD25193.1"/>
    </source>
</evidence>